<dbReference type="EMBL" id="UINC01191221">
    <property type="protein sequence ID" value="SVE05751.1"/>
    <property type="molecule type" value="Genomic_DNA"/>
</dbReference>
<keyword evidence="1" id="KW-1133">Transmembrane helix</keyword>
<organism evidence="2">
    <name type="scientific">marine metagenome</name>
    <dbReference type="NCBI Taxonomy" id="408172"/>
    <lineage>
        <taxon>unclassified sequences</taxon>
        <taxon>metagenomes</taxon>
        <taxon>ecological metagenomes</taxon>
    </lineage>
</organism>
<name>A0A383ADR2_9ZZZZ</name>
<feature type="transmembrane region" description="Helical" evidence="1">
    <location>
        <begin position="6"/>
        <end position="26"/>
    </location>
</feature>
<dbReference type="AlphaFoldDB" id="A0A383ADR2"/>
<gene>
    <name evidence="2" type="ORF">METZ01_LOCUS458605</name>
</gene>
<protein>
    <submittedName>
        <fullName evidence="2">Uncharacterized protein</fullName>
    </submittedName>
</protein>
<keyword evidence="1" id="KW-0812">Transmembrane</keyword>
<evidence type="ECO:0000313" key="2">
    <source>
        <dbReference type="EMBL" id="SVE05751.1"/>
    </source>
</evidence>
<accession>A0A383ADR2</accession>
<keyword evidence="1" id="KW-0472">Membrane</keyword>
<proteinExistence type="predicted"/>
<sequence length="42" mass="4689">MNENGVTHVIEFTIALTVFVLLVQAFTSSMNYRIGIDSDNNN</sequence>
<evidence type="ECO:0000256" key="1">
    <source>
        <dbReference type="SAM" id="Phobius"/>
    </source>
</evidence>
<reference evidence="2" key="1">
    <citation type="submission" date="2018-05" db="EMBL/GenBank/DDBJ databases">
        <authorList>
            <person name="Lanie J.A."/>
            <person name="Ng W.-L."/>
            <person name="Kazmierczak K.M."/>
            <person name="Andrzejewski T.M."/>
            <person name="Davidsen T.M."/>
            <person name="Wayne K.J."/>
            <person name="Tettelin H."/>
            <person name="Glass J.I."/>
            <person name="Rusch D."/>
            <person name="Podicherti R."/>
            <person name="Tsui H.-C.T."/>
            <person name="Winkler M.E."/>
        </authorList>
    </citation>
    <scope>NUCLEOTIDE SEQUENCE</scope>
</reference>
<feature type="non-terminal residue" evidence="2">
    <location>
        <position position="42"/>
    </location>
</feature>